<dbReference type="Gene3D" id="1.20.1270.10">
    <property type="match status" value="1"/>
</dbReference>
<dbReference type="InterPro" id="IPR013126">
    <property type="entry name" value="Hsp_70_fam"/>
</dbReference>
<comment type="caution">
    <text evidence="4">The sequence shown here is derived from an EMBL/GenBank/DDBJ whole genome shotgun (WGS) entry which is preliminary data.</text>
</comment>
<evidence type="ECO:0000313" key="5">
    <source>
        <dbReference type="Proteomes" id="UP000183567"/>
    </source>
</evidence>
<dbReference type="OrthoDB" id="3260447at2759"/>
<evidence type="ECO:0000313" key="4">
    <source>
        <dbReference type="EMBL" id="OJA09080.1"/>
    </source>
</evidence>
<evidence type="ECO:0000256" key="3">
    <source>
        <dbReference type="ARBA" id="ARBA00022840"/>
    </source>
</evidence>
<dbReference type="Proteomes" id="UP000183567">
    <property type="component" value="Unassembled WGS sequence"/>
</dbReference>
<keyword evidence="3" id="KW-0067">ATP-binding</keyword>
<dbReference type="EMBL" id="LVVM01006027">
    <property type="protein sequence ID" value="OJA09080.1"/>
    <property type="molecule type" value="Genomic_DNA"/>
</dbReference>
<dbReference type="InterPro" id="IPR029048">
    <property type="entry name" value="HSP70_C_sf"/>
</dbReference>
<dbReference type="GO" id="GO:0005524">
    <property type="term" value="F:ATP binding"/>
    <property type="evidence" value="ECO:0007669"/>
    <property type="project" value="UniProtKB-KW"/>
</dbReference>
<evidence type="ECO:0000256" key="2">
    <source>
        <dbReference type="ARBA" id="ARBA00022741"/>
    </source>
</evidence>
<dbReference type="AlphaFoldDB" id="A0A1J8Q6Y2"/>
<dbReference type="FunFam" id="1.20.1270.10:FF:000007">
    <property type="entry name" value="Heat shock protein, mitochondrial"/>
    <property type="match status" value="1"/>
</dbReference>
<dbReference type="STRING" id="180088.A0A1J8Q6Y2"/>
<keyword evidence="2" id="KW-0547">Nucleotide-binding</keyword>
<name>A0A1J8Q6Y2_9AGAM</name>
<keyword evidence="5" id="KW-1185">Reference proteome</keyword>
<protein>
    <submittedName>
        <fullName evidence="4">Uncharacterized protein</fullName>
    </submittedName>
</protein>
<comment type="similarity">
    <text evidence="1">Belongs to the heat shock protein 70 family.</text>
</comment>
<accession>A0A1J8Q6Y2</accession>
<dbReference type="Pfam" id="PF00012">
    <property type="entry name" value="HSP70"/>
    <property type="match status" value="1"/>
</dbReference>
<proteinExistence type="inferred from homology"/>
<dbReference type="SUPFAM" id="SSF100934">
    <property type="entry name" value="Heat shock protein 70kD (HSP70), C-terminal subdomain"/>
    <property type="match status" value="1"/>
</dbReference>
<sequence>MISDAEQYAESDKACHDLIEELNRGESICTDTEKAMNEFKDQLDATEKEKVMKLVGELHELAAKGQAGKGSVTANQIWEKIKETQQASLGLFQKVYKKCNAENTSSESTLRW</sequence>
<organism evidence="4 5">
    <name type="scientific">Rhizopogon vesiculosus</name>
    <dbReference type="NCBI Taxonomy" id="180088"/>
    <lineage>
        <taxon>Eukaryota</taxon>
        <taxon>Fungi</taxon>
        <taxon>Dikarya</taxon>
        <taxon>Basidiomycota</taxon>
        <taxon>Agaricomycotina</taxon>
        <taxon>Agaricomycetes</taxon>
        <taxon>Agaricomycetidae</taxon>
        <taxon>Boletales</taxon>
        <taxon>Suillineae</taxon>
        <taxon>Rhizopogonaceae</taxon>
        <taxon>Rhizopogon</taxon>
    </lineage>
</organism>
<evidence type="ECO:0000256" key="1">
    <source>
        <dbReference type="ARBA" id="ARBA00007381"/>
    </source>
</evidence>
<dbReference type="GO" id="GO:0140662">
    <property type="term" value="F:ATP-dependent protein folding chaperone"/>
    <property type="evidence" value="ECO:0007669"/>
    <property type="project" value="InterPro"/>
</dbReference>
<gene>
    <name evidence="4" type="ORF">AZE42_11098</name>
</gene>
<reference evidence="4 5" key="1">
    <citation type="submission" date="2016-03" db="EMBL/GenBank/DDBJ databases">
        <title>Comparative genomics of the ectomycorrhizal sister species Rhizopogon vinicolor and Rhizopogon vesiculosus (Basidiomycota: Boletales) reveals a divergence of the mating type B locus.</title>
        <authorList>
            <person name="Mujic A.B."/>
            <person name="Kuo A."/>
            <person name="Tritt A."/>
            <person name="Lipzen A."/>
            <person name="Chen C."/>
            <person name="Johnson J."/>
            <person name="Sharma A."/>
            <person name="Barry K."/>
            <person name="Grigoriev I.V."/>
            <person name="Spatafora J.W."/>
        </authorList>
    </citation>
    <scope>NUCLEOTIDE SEQUENCE [LARGE SCALE GENOMIC DNA]</scope>
    <source>
        <strain evidence="4 5">AM-OR11-056</strain>
    </source>
</reference>